<dbReference type="GO" id="GO:0000287">
    <property type="term" value="F:magnesium ion binding"/>
    <property type="evidence" value="ECO:0007669"/>
    <property type="project" value="InterPro"/>
</dbReference>
<dbReference type="GO" id="GO:0009097">
    <property type="term" value="P:isoleucine biosynthetic process"/>
    <property type="evidence" value="ECO:0007669"/>
    <property type="project" value="TreeGrafter"/>
</dbReference>
<evidence type="ECO:0000256" key="3">
    <source>
        <dbReference type="RuleBase" id="RU362132"/>
    </source>
</evidence>
<dbReference type="Gene3D" id="3.40.50.1220">
    <property type="entry name" value="TPP-binding domain"/>
    <property type="match status" value="1"/>
</dbReference>
<dbReference type="InterPro" id="IPR045229">
    <property type="entry name" value="TPP_enz"/>
</dbReference>
<evidence type="ECO:0000259" key="6">
    <source>
        <dbReference type="Pfam" id="PF02776"/>
    </source>
</evidence>
<dbReference type="Pfam" id="PF02775">
    <property type="entry name" value="TPP_enzyme_C"/>
    <property type="match status" value="1"/>
</dbReference>
<dbReference type="NCBIfam" id="NF035923">
    <property type="entry name" value="TPP_ScyA"/>
    <property type="match status" value="1"/>
</dbReference>
<dbReference type="PANTHER" id="PTHR18968:SF13">
    <property type="entry name" value="ACETOLACTATE SYNTHASE CATALYTIC SUBUNIT, MITOCHONDRIAL"/>
    <property type="match status" value="1"/>
</dbReference>
<dbReference type="Gene3D" id="3.40.50.970">
    <property type="match status" value="2"/>
</dbReference>
<dbReference type="GO" id="GO:0005948">
    <property type="term" value="C:acetolactate synthase complex"/>
    <property type="evidence" value="ECO:0007669"/>
    <property type="project" value="TreeGrafter"/>
</dbReference>
<evidence type="ECO:0000259" key="4">
    <source>
        <dbReference type="Pfam" id="PF00205"/>
    </source>
</evidence>
<sequence length="625" mass="65861">MSQNYTGSNPLITTEPYKELPANRYVESVSDSRQLDESEKNGGIQPFLNDEIAPTLSVADAIAQMLENLGVNYAFGVAGGAMASLWGALSNSSIEVLNFRHEAGAAFAATEAYFANNHPTVVFTTAGPGITNALTGLFAARGEGAKVILLSACTSAPQRGRWAIQETSTYTLPSGGIFTPGALFNYAITIESAAQLPQIFRKLALAMAQPGGFVAHLSIPTAVQTSLVEDISLPQLDVTPFPMTASKEAIAKSVELLSSGPFAIWVGFGARDAAEEILELAEKTGAAVICSPRGKGIFPEDHPQFVGVTGLGGHASVLTYMEEQPPLRTLVLGTRLGEPTSFWSSALVPKGGFVHVDIDPEVPGVAYPHVETFGVRSDIKAFVKELLQQLTDAPDSTMPLPRPEHKAIEPASDVDYPVRPEVLMAAIQKIVVEGSDAVVMAECGNSFTWSTHLLQFAEANRYRVSTGVGAMGHAVTGVLGAALASKSKAVGIVGDGAMLMNNEISTAVKYKIPAIWIVLNDARYNMCHQGMKILGLKGADATLPPTNFAMIARGMGAEAIVVVRESDIEAALEQAIASTVPFLIDVVIDADRPAPSGGRNKSLAAQGVKSSAAKNAVKQVSFPMV</sequence>
<dbReference type="Pfam" id="PF02776">
    <property type="entry name" value="TPP_enzyme_N"/>
    <property type="match status" value="1"/>
</dbReference>
<keyword evidence="2 3" id="KW-0786">Thiamine pyrophosphate</keyword>
<feature type="domain" description="Thiamine pyrophosphate enzyme central" evidence="4">
    <location>
        <begin position="263"/>
        <end position="386"/>
    </location>
</feature>
<dbReference type="SUPFAM" id="SSF52518">
    <property type="entry name" value="Thiamin diphosphate-binding fold (THDP-binding)"/>
    <property type="match status" value="2"/>
</dbReference>
<gene>
    <name evidence="7" type="ORF">A6769_18555</name>
</gene>
<protein>
    <submittedName>
        <fullName evidence="7">Acetolactate synthase</fullName>
    </submittedName>
</protein>
<evidence type="ECO:0000256" key="1">
    <source>
        <dbReference type="ARBA" id="ARBA00007812"/>
    </source>
</evidence>
<dbReference type="AlphaFoldDB" id="A0A367RGH8"/>
<dbReference type="Pfam" id="PF00205">
    <property type="entry name" value="TPP_enzyme_M"/>
    <property type="match status" value="1"/>
</dbReference>
<proteinExistence type="inferred from homology"/>
<dbReference type="InterPro" id="IPR011766">
    <property type="entry name" value="TPP_enzyme_TPP-bd"/>
</dbReference>
<dbReference type="GO" id="GO:0050660">
    <property type="term" value="F:flavin adenine dinucleotide binding"/>
    <property type="evidence" value="ECO:0007669"/>
    <property type="project" value="TreeGrafter"/>
</dbReference>
<dbReference type="GO" id="GO:0009099">
    <property type="term" value="P:L-valine biosynthetic process"/>
    <property type="evidence" value="ECO:0007669"/>
    <property type="project" value="TreeGrafter"/>
</dbReference>
<dbReference type="InterPro" id="IPR012001">
    <property type="entry name" value="Thiamin_PyroP_enz_TPP-bd_dom"/>
</dbReference>
<accession>A0A367RGH8</accession>
<evidence type="ECO:0000313" key="8">
    <source>
        <dbReference type="Proteomes" id="UP000252085"/>
    </source>
</evidence>
<dbReference type="CDD" id="cd00568">
    <property type="entry name" value="TPP_enzymes"/>
    <property type="match status" value="1"/>
</dbReference>
<dbReference type="PANTHER" id="PTHR18968">
    <property type="entry name" value="THIAMINE PYROPHOSPHATE ENZYMES"/>
    <property type="match status" value="1"/>
</dbReference>
<dbReference type="Proteomes" id="UP000252085">
    <property type="component" value="Unassembled WGS sequence"/>
</dbReference>
<name>A0A367RGH8_NOSPU</name>
<evidence type="ECO:0000256" key="2">
    <source>
        <dbReference type="ARBA" id="ARBA00023052"/>
    </source>
</evidence>
<dbReference type="GO" id="GO:0003984">
    <property type="term" value="F:acetolactate synthase activity"/>
    <property type="evidence" value="ECO:0007669"/>
    <property type="project" value="TreeGrafter"/>
</dbReference>
<dbReference type="InterPro" id="IPR012000">
    <property type="entry name" value="Thiamin_PyroP_enz_cen_dom"/>
</dbReference>
<dbReference type="EMBL" id="LXQE01000151">
    <property type="protein sequence ID" value="RCJ35648.1"/>
    <property type="molecule type" value="Genomic_DNA"/>
</dbReference>
<feature type="domain" description="Thiamine pyrophosphate enzyme N-terminal TPP-binding" evidence="6">
    <location>
        <begin position="57"/>
        <end position="167"/>
    </location>
</feature>
<feature type="domain" description="Thiamine pyrophosphate enzyme TPP-binding" evidence="5">
    <location>
        <begin position="443"/>
        <end position="586"/>
    </location>
</feature>
<evidence type="ECO:0000259" key="5">
    <source>
        <dbReference type="Pfam" id="PF02775"/>
    </source>
</evidence>
<dbReference type="InterPro" id="IPR029061">
    <property type="entry name" value="THDP-binding"/>
</dbReference>
<dbReference type="SUPFAM" id="SSF52467">
    <property type="entry name" value="DHS-like NAD/FAD-binding domain"/>
    <property type="match status" value="1"/>
</dbReference>
<dbReference type="GO" id="GO:0030976">
    <property type="term" value="F:thiamine pyrophosphate binding"/>
    <property type="evidence" value="ECO:0007669"/>
    <property type="project" value="InterPro"/>
</dbReference>
<dbReference type="InterPro" id="IPR029035">
    <property type="entry name" value="DHS-like_NAD/FAD-binding_dom"/>
</dbReference>
<comment type="similarity">
    <text evidence="1 3">Belongs to the TPP enzyme family.</text>
</comment>
<evidence type="ECO:0000313" key="7">
    <source>
        <dbReference type="EMBL" id="RCJ35648.1"/>
    </source>
</evidence>
<organism evidence="7 8">
    <name type="scientific">Nostoc punctiforme NIES-2108</name>
    <dbReference type="NCBI Taxonomy" id="1356359"/>
    <lineage>
        <taxon>Bacteria</taxon>
        <taxon>Bacillati</taxon>
        <taxon>Cyanobacteriota</taxon>
        <taxon>Cyanophyceae</taxon>
        <taxon>Nostocales</taxon>
        <taxon>Nostocaceae</taxon>
        <taxon>Nostoc</taxon>
    </lineage>
</organism>
<reference evidence="7 8" key="1">
    <citation type="submission" date="2016-04" db="EMBL/GenBank/DDBJ databases">
        <authorList>
            <person name="Evans L.H."/>
            <person name="Alamgir A."/>
            <person name="Owens N."/>
            <person name="Weber N.D."/>
            <person name="Virtaneva K."/>
            <person name="Barbian K."/>
            <person name="Babar A."/>
            <person name="Rosenke K."/>
        </authorList>
    </citation>
    <scope>NUCLEOTIDE SEQUENCE [LARGE SCALE GENOMIC DNA]</scope>
    <source>
        <strain evidence="7">NIES-2108</strain>
    </source>
</reference>
<comment type="caution">
    <text evidence="7">The sequence shown here is derived from an EMBL/GenBank/DDBJ whole genome shotgun (WGS) entry which is preliminary data.</text>
</comment>
<dbReference type="CDD" id="cd07035">
    <property type="entry name" value="TPP_PYR_POX_like"/>
    <property type="match status" value="1"/>
</dbReference>